<organism evidence="2 3">
    <name type="scientific">Pseudoclavibacter endophyticus</name>
    <dbReference type="NCBI Taxonomy" id="1778590"/>
    <lineage>
        <taxon>Bacteria</taxon>
        <taxon>Bacillati</taxon>
        <taxon>Actinomycetota</taxon>
        <taxon>Actinomycetes</taxon>
        <taxon>Micrococcales</taxon>
        <taxon>Microbacteriaceae</taxon>
        <taxon>Pseudoclavibacter</taxon>
    </lineage>
</organism>
<dbReference type="PIRSF" id="PIRSF001439">
    <property type="entry name" value="CryM"/>
    <property type="match status" value="1"/>
</dbReference>
<keyword evidence="3" id="KW-1185">Reference proteome</keyword>
<reference evidence="2 3" key="1">
    <citation type="submission" date="2019-09" db="EMBL/GenBank/DDBJ databases">
        <title>Phylogeny of genus Pseudoclavibacter and closely related genus.</title>
        <authorList>
            <person name="Li Y."/>
        </authorList>
    </citation>
    <scope>NUCLEOTIDE SEQUENCE [LARGE SCALE GENOMIC DNA]</scope>
    <source>
        <strain evidence="2 3">EGI 60007</strain>
    </source>
</reference>
<dbReference type="PANTHER" id="PTHR13812:SF19">
    <property type="entry name" value="KETIMINE REDUCTASE MU-CRYSTALLIN"/>
    <property type="match status" value="1"/>
</dbReference>
<dbReference type="OrthoDB" id="4311033at2"/>
<dbReference type="InterPro" id="IPR023401">
    <property type="entry name" value="ODC_N"/>
</dbReference>
<evidence type="ECO:0000313" key="2">
    <source>
        <dbReference type="EMBL" id="KAB1648224.1"/>
    </source>
</evidence>
<feature type="compositionally biased region" description="Low complexity" evidence="1">
    <location>
        <begin position="18"/>
        <end position="32"/>
    </location>
</feature>
<name>A0A6H9WGS8_9MICO</name>
<dbReference type="GO" id="GO:0005737">
    <property type="term" value="C:cytoplasm"/>
    <property type="evidence" value="ECO:0007669"/>
    <property type="project" value="TreeGrafter"/>
</dbReference>
<dbReference type="Pfam" id="PF02423">
    <property type="entry name" value="OCD_Mu_crystall"/>
    <property type="match status" value="1"/>
</dbReference>
<feature type="region of interest" description="Disordered" evidence="1">
    <location>
        <begin position="1"/>
        <end position="38"/>
    </location>
</feature>
<sequence>MGRYRRVHGPARGRHGGARAFSARPGIPGSRRSSARARRGDAVTETIYLNRDEVFRLAADIDVEDAIRRILIQSAKGIAGQHVRTELSPRQLDGVLGIMPAFRAEDDPVFSAKVVCVIPSNPERGLPAHQGMVLLFDASDGHLRGFADAGAVTEIRTAAQTALATRTLARIGSGRLLIVGAGHQAAAHARALSGLGWRLSLWARRVARAEALAQQLAAEGIVVEVVDDLESGVRQAAVVTTTTGTAEPFIHADWLRPDAHWNAIGSSTPRVNEVPAEVLHGARIFVDDVEAVSTLSGEMQRLGPPLPHMTPLGEVLADPGRFDESWNGRTVFKSVGVPVQDLALVTKLVEAANRRQVGQRLTLTA</sequence>
<feature type="compositionally biased region" description="Basic residues" evidence="1">
    <location>
        <begin position="1"/>
        <end position="17"/>
    </location>
</feature>
<evidence type="ECO:0000313" key="3">
    <source>
        <dbReference type="Proteomes" id="UP000431744"/>
    </source>
</evidence>
<accession>A0A6H9WGS8</accession>
<comment type="caution">
    <text evidence="2">The sequence shown here is derived from an EMBL/GenBank/DDBJ whole genome shotgun (WGS) entry which is preliminary data.</text>
</comment>
<dbReference type="InterPro" id="IPR003462">
    <property type="entry name" value="ODC_Mu_crystall"/>
</dbReference>
<dbReference type="Gene3D" id="3.30.1780.10">
    <property type="entry name" value="ornithine cyclodeaminase, domain 1"/>
    <property type="match status" value="1"/>
</dbReference>
<dbReference type="EMBL" id="WBJY01000002">
    <property type="protein sequence ID" value="KAB1648224.1"/>
    <property type="molecule type" value="Genomic_DNA"/>
</dbReference>
<protein>
    <submittedName>
        <fullName evidence="2">Ornithine cyclodeaminase family protein</fullName>
    </submittedName>
</protein>
<dbReference type="SUPFAM" id="SSF51735">
    <property type="entry name" value="NAD(P)-binding Rossmann-fold domains"/>
    <property type="match status" value="1"/>
</dbReference>
<dbReference type="Gene3D" id="3.40.50.720">
    <property type="entry name" value="NAD(P)-binding Rossmann-like Domain"/>
    <property type="match status" value="1"/>
</dbReference>
<proteinExistence type="predicted"/>
<dbReference type="Proteomes" id="UP000431744">
    <property type="component" value="Unassembled WGS sequence"/>
</dbReference>
<gene>
    <name evidence="2" type="ORF">F8O04_10955</name>
</gene>
<dbReference type="AlphaFoldDB" id="A0A6H9WGS8"/>
<dbReference type="InterPro" id="IPR036291">
    <property type="entry name" value="NAD(P)-bd_dom_sf"/>
</dbReference>
<evidence type="ECO:0000256" key="1">
    <source>
        <dbReference type="SAM" id="MobiDB-lite"/>
    </source>
</evidence>
<dbReference type="PANTHER" id="PTHR13812">
    <property type="entry name" value="KETIMINE REDUCTASE MU-CRYSTALLIN"/>
    <property type="match status" value="1"/>
</dbReference>